<dbReference type="RefSeq" id="WP_214536768.1">
    <property type="nucleotide sequence ID" value="NZ_JAHFVK010000002.1"/>
</dbReference>
<evidence type="ECO:0000256" key="1">
    <source>
        <dbReference type="SAM" id="MobiDB-lite"/>
    </source>
</evidence>
<evidence type="ECO:0000313" key="3">
    <source>
        <dbReference type="EMBL" id="MBT2135140.1"/>
    </source>
</evidence>
<organism evidence="3 4">
    <name type="scientific">Croceibacterium selenioxidans</name>
    <dbReference type="NCBI Taxonomy" id="2838833"/>
    <lineage>
        <taxon>Bacteria</taxon>
        <taxon>Pseudomonadati</taxon>
        <taxon>Pseudomonadota</taxon>
        <taxon>Alphaproteobacteria</taxon>
        <taxon>Sphingomonadales</taxon>
        <taxon>Erythrobacteraceae</taxon>
        <taxon>Croceibacterium</taxon>
    </lineage>
</organism>
<feature type="domain" description="HTH araC/xylS-type" evidence="2">
    <location>
        <begin position="164"/>
        <end position="264"/>
    </location>
</feature>
<accession>A0ABS5W5V9</accession>
<proteinExistence type="predicted"/>
<dbReference type="PROSITE" id="PS01124">
    <property type="entry name" value="HTH_ARAC_FAMILY_2"/>
    <property type="match status" value="1"/>
</dbReference>
<dbReference type="SMART" id="SM00342">
    <property type="entry name" value="HTH_ARAC"/>
    <property type="match status" value="1"/>
</dbReference>
<protein>
    <submittedName>
        <fullName evidence="3">Helix-turn-helix domain-containing protein</fullName>
    </submittedName>
</protein>
<evidence type="ECO:0000313" key="4">
    <source>
        <dbReference type="Proteomes" id="UP000811255"/>
    </source>
</evidence>
<dbReference type="EMBL" id="JAHFVK010000002">
    <property type="protein sequence ID" value="MBT2135140.1"/>
    <property type="molecule type" value="Genomic_DNA"/>
</dbReference>
<feature type="region of interest" description="Disordered" evidence="1">
    <location>
        <begin position="279"/>
        <end position="303"/>
    </location>
</feature>
<dbReference type="Gene3D" id="1.10.10.60">
    <property type="entry name" value="Homeodomain-like"/>
    <property type="match status" value="1"/>
</dbReference>
<dbReference type="InterPro" id="IPR018060">
    <property type="entry name" value="HTH_AraC"/>
</dbReference>
<dbReference type="Proteomes" id="UP000811255">
    <property type="component" value="Unassembled WGS sequence"/>
</dbReference>
<reference evidence="3 4" key="1">
    <citation type="submission" date="2021-05" db="EMBL/GenBank/DDBJ databases">
        <title>Croceibacterium sp. LX-88 genome sequence.</title>
        <authorList>
            <person name="Luo X."/>
        </authorList>
    </citation>
    <scope>NUCLEOTIDE SEQUENCE [LARGE SCALE GENOMIC DNA]</scope>
    <source>
        <strain evidence="3 4">LX-88</strain>
    </source>
</reference>
<name>A0ABS5W5V9_9SPHN</name>
<keyword evidence="4" id="KW-1185">Reference proteome</keyword>
<comment type="caution">
    <text evidence="3">The sequence shown here is derived from an EMBL/GenBank/DDBJ whole genome shotgun (WGS) entry which is preliminary data.</text>
</comment>
<gene>
    <name evidence="3" type="ORF">KK137_12445</name>
</gene>
<evidence type="ECO:0000259" key="2">
    <source>
        <dbReference type="PROSITE" id="PS01124"/>
    </source>
</evidence>
<dbReference type="Pfam" id="PF12833">
    <property type="entry name" value="HTH_18"/>
    <property type="match status" value="1"/>
</dbReference>
<sequence length="303" mass="34111">MKADFPIAVKFYRLSKAIEPYFTALYATTVECASDDLIEDCLHPEWAALRFTEGPPPVACIGEGELLPQWPFVANGPTSKAINFGVTRSRVWGLGLQPAGWAKFIDEPANHLSDRTVNGMDHPAYSLFRPIHEIVQNAEGDADLIASSINDYLMRLVNRPVPQEQQILACQAALRDPDMANVAELGERLSMNHRSLERFCSRYFGFPPKVLLRRQRFLRSLAQYMLDPTHNWSSALDGQYFDQAQFVRDFRSFMGMTPTEYAEAPHPILEKIMAQRMADQGAAPETDLPTVLRYTSEPGAISE</sequence>